<evidence type="ECO:0000313" key="6">
    <source>
        <dbReference type="EMBL" id="KAG6383669.1"/>
    </source>
</evidence>
<keyword evidence="2 4" id="KW-0689">Ribosomal protein</keyword>
<name>A0A8X8YWK8_SALSN</name>
<reference evidence="6" key="2">
    <citation type="submission" date="2020-08" db="EMBL/GenBank/DDBJ databases">
        <title>Plant Genome Project.</title>
        <authorList>
            <person name="Zhang R.-G."/>
        </authorList>
    </citation>
    <scope>NUCLEOTIDE SEQUENCE</scope>
    <source>
        <strain evidence="6">Huo1</strain>
        <tissue evidence="6">Leaf</tissue>
    </source>
</reference>
<proteinExistence type="inferred from homology"/>
<dbReference type="Proteomes" id="UP000298416">
    <property type="component" value="Unassembled WGS sequence"/>
</dbReference>
<sequence length="327" mass="36698">MAIALTTSSSLFISKYSPSSSSPRTTPFLGFSLSASTNKPSLQSNRLFYICCQDKSSAIPAEQQWMFDDLTGPDVWNKTWYPKAKDHIPTSKTWYIVDASDKILGRLASTIAIHIRGKNLATYTPSVDMELMILENNGSVTSQVNAEKVAISGKKRTQKLYRRHSGTPGGMKVETFDQLQKRIPERIIEHAVRGMLPKGRLGRSLFTHLKVYTGPDHPHEAQQPKELPIRDKRITKQTFVHVVQYSLHHRLSWRFASRMDKAAPLGHVVDHVKEQRQRAKEASKISSGVPSEIDEVIVDQIEDGSEQIKSSICCDDRPSSSRRSGAL</sequence>
<comment type="similarity">
    <text evidence="1 4">Belongs to the universal ribosomal protein uL13 family.</text>
</comment>
<comment type="caution">
    <text evidence="6">The sequence shown here is derived from an EMBL/GenBank/DDBJ whole genome shotgun (WGS) entry which is preliminary data.</text>
</comment>
<gene>
    <name evidence="6" type="ORF">SASPL_156569</name>
</gene>
<protein>
    <recommendedName>
        <fullName evidence="8">Large subunit ribosomal protein L13</fullName>
    </recommendedName>
</protein>
<dbReference type="GO" id="GO:0003729">
    <property type="term" value="F:mRNA binding"/>
    <property type="evidence" value="ECO:0007669"/>
    <property type="project" value="TreeGrafter"/>
</dbReference>
<dbReference type="PANTHER" id="PTHR11545">
    <property type="entry name" value="RIBOSOMAL PROTEIN L13"/>
    <property type="match status" value="1"/>
</dbReference>
<evidence type="ECO:0000256" key="2">
    <source>
        <dbReference type="ARBA" id="ARBA00022980"/>
    </source>
</evidence>
<organism evidence="6">
    <name type="scientific">Salvia splendens</name>
    <name type="common">Scarlet sage</name>
    <dbReference type="NCBI Taxonomy" id="180675"/>
    <lineage>
        <taxon>Eukaryota</taxon>
        <taxon>Viridiplantae</taxon>
        <taxon>Streptophyta</taxon>
        <taxon>Embryophyta</taxon>
        <taxon>Tracheophyta</taxon>
        <taxon>Spermatophyta</taxon>
        <taxon>Magnoliopsida</taxon>
        <taxon>eudicotyledons</taxon>
        <taxon>Gunneridae</taxon>
        <taxon>Pentapetalae</taxon>
        <taxon>asterids</taxon>
        <taxon>lamiids</taxon>
        <taxon>Lamiales</taxon>
        <taxon>Lamiaceae</taxon>
        <taxon>Nepetoideae</taxon>
        <taxon>Mentheae</taxon>
        <taxon>Salviinae</taxon>
        <taxon>Salvia</taxon>
        <taxon>Salvia subgen. Calosphace</taxon>
        <taxon>core Calosphace</taxon>
    </lineage>
</organism>
<dbReference type="GO" id="GO:0006412">
    <property type="term" value="P:translation"/>
    <property type="evidence" value="ECO:0007669"/>
    <property type="project" value="InterPro"/>
</dbReference>
<evidence type="ECO:0000313" key="7">
    <source>
        <dbReference type="Proteomes" id="UP000298416"/>
    </source>
</evidence>
<dbReference type="NCBIfam" id="TIGR01066">
    <property type="entry name" value="rplM_bact"/>
    <property type="match status" value="1"/>
</dbReference>
<accession>A0A8X8YWK8</accession>
<keyword evidence="7" id="KW-1185">Reference proteome</keyword>
<dbReference type="EMBL" id="PNBA02000451">
    <property type="protein sequence ID" value="KAG6383669.1"/>
    <property type="molecule type" value="Genomic_DNA"/>
</dbReference>
<dbReference type="PANTHER" id="PTHR11545:SF2">
    <property type="entry name" value="LARGE RIBOSOMAL SUBUNIT PROTEIN UL13M"/>
    <property type="match status" value="1"/>
</dbReference>
<reference evidence="6" key="1">
    <citation type="submission" date="2018-01" db="EMBL/GenBank/DDBJ databases">
        <authorList>
            <person name="Mao J.F."/>
        </authorList>
    </citation>
    <scope>NUCLEOTIDE SEQUENCE</scope>
    <source>
        <strain evidence="6">Huo1</strain>
        <tissue evidence="6">Leaf</tissue>
    </source>
</reference>
<dbReference type="CDD" id="cd00392">
    <property type="entry name" value="Ribosomal_L13"/>
    <property type="match status" value="1"/>
</dbReference>
<dbReference type="InterPro" id="IPR023563">
    <property type="entry name" value="Ribosomal_uL13_CS"/>
</dbReference>
<evidence type="ECO:0000256" key="4">
    <source>
        <dbReference type="RuleBase" id="RU003877"/>
    </source>
</evidence>
<dbReference type="InterPro" id="IPR005823">
    <property type="entry name" value="Ribosomal_uL13_bac-type"/>
</dbReference>
<evidence type="ECO:0000256" key="1">
    <source>
        <dbReference type="ARBA" id="ARBA00006227"/>
    </source>
</evidence>
<dbReference type="HAMAP" id="MF_01366">
    <property type="entry name" value="Ribosomal_uL13"/>
    <property type="match status" value="1"/>
</dbReference>
<evidence type="ECO:0000256" key="3">
    <source>
        <dbReference type="ARBA" id="ARBA00023274"/>
    </source>
</evidence>
<dbReference type="InterPro" id="IPR005822">
    <property type="entry name" value="Ribosomal_uL13"/>
</dbReference>
<keyword evidence="3 4" id="KW-0687">Ribonucleoprotein</keyword>
<dbReference type="InterPro" id="IPR036899">
    <property type="entry name" value="Ribosomal_uL13_sf"/>
</dbReference>
<dbReference type="SUPFAM" id="SSF52161">
    <property type="entry name" value="Ribosomal protein L13"/>
    <property type="match status" value="1"/>
</dbReference>
<dbReference type="PROSITE" id="PS00783">
    <property type="entry name" value="RIBOSOMAL_L13"/>
    <property type="match status" value="1"/>
</dbReference>
<evidence type="ECO:0000256" key="5">
    <source>
        <dbReference type="SAM" id="MobiDB-lite"/>
    </source>
</evidence>
<evidence type="ECO:0008006" key="8">
    <source>
        <dbReference type="Google" id="ProtNLM"/>
    </source>
</evidence>
<feature type="region of interest" description="Disordered" evidence="5">
    <location>
        <begin position="307"/>
        <end position="327"/>
    </location>
</feature>
<dbReference type="Gene3D" id="3.90.1180.10">
    <property type="entry name" value="Ribosomal protein L13"/>
    <property type="match status" value="1"/>
</dbReference>
<dbReference type="GO" id="GO:0017148">
    <property type="term" value="P:negative regulation of translation"/>
    <property type="evidence" value="ECO:0007669"/>
    <property type="project" value="TreeGrafter"/>
</dbReference>
<dbReference type="Pfam" id="PF00572">
    <property type="entry name" value="Ribosomal_L13"/>
    <property type="match status" value="1"/>
</dbReference>
<dbReference type="GO" id="GO:0022625">
    <property type="term" value="C:cytosolic large ribosomal subunit"/>
    <property type="evidence" value="ECO:0007669"/>
    <property type="project" value="TreeGrafter"/>
</dbReference>
<dbReference type="AlphaFoldDB" id="A0A8X8YWK8"/>
<dbReference type="GO" id="GO:0003735">
    <property type="term" value="F:structural constituent of ribosome"/>
    <property type="evidence" value="ECO:0007669"/>
    <property type="project" value="InterPro"/>
</dbReference>